<dbReference type="OrthoDB" id="2452365at2"/>
<evidence type="ECO:0000313" key="1">
    <source>
        <dbReference type="EMBL" id="TFD97546.1"/>
    </source>
</evidence>
<dbReference type="Pfam" id="PF09548">
    <property type="entry name" value="Spore_III_AB"/>
    <property type="match status" value="1"/>
</dbReference>
<proteinExistence type="predicted"/>
<sequence length="168" mass="19577">MTFSFGAACIILSFTLEGMRRASLLIKRRQVLLECLRLCKWMETEVVDRRTSISEMIKLQREADTLLNDFLKQVEIELMSKPFHIAWKNAVLNNQSFNCLKEDDLKWLVKISLAFKNIHLDSVEKELKFTTSGIQARYEEACEYEMKFVKIYRTVGFMAGLLAVLLLI</sequence>
<dbReference type="RefSeq" id="WP_134383227.1">
    <property type="nucleotide sequence ID" value="NZ_SORX01000017.1"/>
</dbReference>
<dbReference type="Proteomes" id="UP000297776">
    <property type="component" value="Unassembled WGS sequence"/>
</dbReference>
<evidence type="ECO:0000313" key="2">
    <source>
        <dbReference type="Proteomes" id="UP000297776"/>
    </source>
</evidence>
<dbReference type="AlphaFoldDB" id="A0A4Y8LAM1"/>
<protein>
    <recommendedName>
        <fullName evidence="3">Stage III sporulation protein SpoAB</fullName>
    </recommendedName>
</protein>
<accession>A0A4Y8LAM1</accession>
<keyword evidence="2" id="KW-1185">Reference proteome</keyword>
<name>A0A4Y8LAM1_9BACL</name>
<dbReference type="InterPro" id="IPR014198">
    <property type="entry name" value="Spore_III_AB"/>
</dbReference>
<reference evidence="1 2" key="1">
    <citation type="submission" date="2019-03" db="EMBL/GenBank/DDBJ databases">
        <authorList>
            <person name="Yang Y."/>
        </authorList>
    </citation>
    <scope>NUCLEOTIDE SEQUENCE [LARGE SCALE GENOMIC DNA]</scope>
    <source>
        <strain evidence="1 2">ASL-1</strain>
    </source>
</reference>
<evidence type="ECO:0008006" key="3">
    <source>
        <dbReference type="Google" id="ProtNLM"/>
    </source>
</evidence>
<organism evidence="1 2">
    <name type="scientific">Jeotgalibacillus salarius</name>
    <dbReference type="NCBI Taxonomy" id="546023"/>
    <lineage>
        <taxon>Bacteria</taxon>
        <taxon>Bacillati</taxon>
        <taxon>Bacillota</taxon>
        <taxon>Bacilli</taxon>
        <taxon>Bacillales</taxon>
        <taxon>Caryophanaceae</taxon>
        <taxon>Jeotgalibacillus</taxon>
    </lineage>
</organism>
<dbReference type="EMBL" id="SORX01000017">
    <property type="protein sequence ID" value="TFD97546.1"/>
    <property type="molecule type" value="Genomic_DNA"/>
</dbReference>
<comment type="caution">
    <text evidence="1">The sequence shown here is derived from an EMBL/GenBank/DDBJ whole genome shotgun (WGS) entry which is preliminary data.</text>
</comment>
<gene>
    <name evidence="1" type="ORF">E2626_16575</name>
</gene>